<dbReference type="Proteomes" id="UP000250266">
    <property type="component" value="Unassembled WGS sequence"/>
</dbReference>
<keyword evidence="9" id="KW-1185">Reference proteome</keyword>
<feature type="compositionally biased region" description="Polar residues" evidence="5">
    <location>
        <begin position="73"/>
        <end position="86"/>
    </location>
</feature>
<evidence type="ECO:0000256" key="3">
    <source>
        <dbReference type="ARBA" id="ARBA00022989"/>
    </source>
</evidence>
<evidence type="ECO:0000259" key="7">
    <source>
        <dbReference type="PROSITE" id="PS51469"/>
    </source>
</evidence>
<evidence type="ECO:0000256" key="1">
    <source>
        <dbReference type="ARBA" id="ARBA00004370"/>
    </source>
</evidence>
<evidence type="ECO:0000313" key="8">
    <source>
        <dbReference type="EMBL" id="OCK83408.1"/>
    </source>
</evidence>
<evidence type="ECO:0000256" key="5">
    <source>
        <dbReference type="SAM" id="MobiDB-lite"/>
    </source>
</evidence>
<proteinExistence type="predicted"/>
<feature type="region of interest" description="Disordered" evidence="5">
    <location>
        <begin position="1"/>
        <end position="94"/>
    </location>
</feature>
<feature type="domain" description="SUN" evidence="7">
    <location>
        <begin position="480"/>
        <end position="671"/>
    </location>
</feature>
<protein>
    <recommendedName>
        <fullName evidence="7">SUN domain-containing protein</fullName>
    </recommendedName>
</protein>
<dbReference type="PROSITE" id="PS51469">
    <property type="entry name" value="SUN"/>
    <property type="match status" value="1"/>
</dbReference>
<name>A0A8E2EGF9_9PEZI</name>
<comment type="subcellular location">
    <subcellularLocation>
        <location evidence="1">Membrane</location>
    </subcellularLocation>
</comment>
<dbReference type="PANTHER" id="PTHR12911:SF8">
    <property type="entry name" value="KLAROID PROTEIN-RELATED"/>
    <property type="match status" value="1"/>
</dbReference>
<dbReference type="Pfam" id="PF07738">
    <property type="entry name" value="Sad1_UNC"/>
    <property type="match status" value="1"/>
</dbReference>
<dbReference type="GO" id="GO:0034993">
    <property type="term" value="C:meiotic nuclear membrane microtubule tethering complex"/>
    <property type="evidence" value="ECO:0007669"/>
    <property type="project" value="TreeGrafter"/>
</dbReference>
<accession>A0A8E2EGF9</accession>
<reference evidence="8 9" key="1">
    <citation type="journal article" date="2016" name="Nat. Commun.">
        <title>Ectomycorrhizal ecology is imprinted in the genome of the dominant symbiotic fungus Cenococcum geophilum.</title>
        <authorList>
            <consortium name="DOE Joint Genome Institute"/>
            <person name="Peter M."/>
            <person name="Kohler A."/>
            <person name="Ohm R.A."/>
            <person name="Kuo A."/>
            <person name="Krutzmann J."/>
            <person name="Morin E."/>
            <person name="Arend M."/>
            <person name="Barry K.W."/>
            <person name="Binder M."/>
            <person name="Choi C."/>
            <person name="Clum A."/>
            <person name="Copeland A."/>
            <person name="Grisel N."/>
            <person name="Haridas S."/>
            <person name="Kipfer T."/>
            <person name="LaButti K."/>
            <person name="Lindquist E."/>
            <person name="Lipzen A."/>
            <person name="Maire R."/>
            <person name="Meier B."/>
            <person name="Mihaltcheva S."/>
            <person name="Molinier V."/>
            <person name="Murat C."/>
            <person name="Poggeler S."/>
            <person name="Quandt C.A."/>
            <person name="Sperisen C."/>
            <person name="Tritt A."/>
            <person name="Tisserant E."/>
            <person name="Crous P.W."/>
            <person name="Henrissat B."/>
            <person name="Nehls U."/>
            <person name="Egli S."/>
            <person name="Spatafora J.W."/>
            <person name="Grigoriev I.V."/>
            <person name="Martin F.M."/>
        </authorList>
    </citation>
    <scope>NUCLEOTIDE SEQUENCE [LARGE SCALE GENOMIC DNA]</scope>
    <source>
        <strain evidence="8 9">CBS 459.81</strain>
    </source>
</reference>
<feature type="transmembrane region" description="Helical" evidence="6">
    <location>
        <begin position="216"/>
        <end position="235"/>
    </location>
</feature>
<dbReference type="InterPro" id="IPR012919">
    <property type="entry name" value="SUN_dom"/>
</dbReference>
<gene>
    <name evidence="8" type="ORF">K432DRAFT_181316</name>
</gene>
<evidence type="ECO:0000313" key="9">
    <source>
        <dbReference type="Proteomes" id="UP000250266"/>
    </source>
</evidence>
<dbReference type="OrthoDB" id="342281at2759"/>
<evidence type="ECO:0000256" key="2">
    <source>
        <dbReference type="ARBA" id="ARBA00022692"/>
    </source>
</evidence>
<dbReference type="GO" id="GO:0043495">
    <property type="term" value="F:protein-membrane adaptor activity"/>
    <property type="evidence" value="ECO:0007669"/>
    <property type="project" value="TreeGrafter"/>
</dbReference>
<dbReference type="PANTHER" id="PTHR12911">
    <property type="entry name" value="SAD1/UNC-84-LIKE PROTEIN-RELATED"/>
    <property type="match status" value="1"/>
</dbReference>
<organism evidence="8 9">
    <name type="scientific">Lepidopterella palustris CBS 459.81</name>
    <dbReference type="NCBI Taxonomy" id="1314670"/>
    <lineage>
        <taxon>Eukaryota</taxon>
        <taxon>Fungi</taxon>
        <taxon>Dikarya</taxon>
        <taxon>Ascomycota</taxon>
        <taxon>Pezizomycotina</taxon>
        <taxon>Dothideomycetes</taxon>
        <taxon>Pleosporomycetidae</taxon>
        <taxon>Mytilinidiales</taxon>
        <taxon>Argynnaceae</taxon>
        <taxon>Lepidopterella</taxon>
    </lineage>
</organism>
<dbReference type="Gene3D" id="2.60.120.260">
    <property type="entry name" value="Galactose-binding domain-like"/>
    <property type="match status" value="1"/>
</dbReference>
<evidence type="ECO:0000256" key="6">
    <source>
        <dbReference type="SAM" id="Phobius"/>
    </source>
</evidence>
<keyword evidence="3 6" id="KW-1133">Transmembrane helix</keyword>
<dbReference type="EMBL" id="KV744861">
    <property type="protein sequence ID" value="OCK83408.1"/>
    <property type="molecule type" value="Genomic_DNA"/>
</dbReference>
<feature type="compositionally biased region" description="Low complexity" evidence="5">
    <location>
        <begin position="22"/>
        <end position="52"/>
    </location>
</feature>
<sequence>MPGTTRACSPYPSSHRAMSQLASATPRRSARVASTARSVAASRAESIARSVAGSTVTPSRAGGKRKGPLPKIKTTQSHAYGSTGNVNPADDLEVPESGFGQAFIGQRGDAVYRDVISEGRRTQERSVGSHFAIEEDVGYVPHDRIPIKDLPSVISDHTSVLDISKSFGNVHEAGMEGANGNAKAIHPEVPRADVRLRAAKQPSQLDIAWRIVRHNWVICLSLVVMFLILASSYIGGAKVDHDSPSLFSKTINIGLGEALRHRASYVWSSIKENIMPHNTGATPGVSKDITGRISQLETASNSHDQSIKRIEKLLPYQLAVPINRQTGKPEIPDDFWRALLSKIKNEGLTDLLTTKDAEWIAFLEKNEVKLQATVDKHLESGIMKDYAKRFDKEFNLAIRNSQVLTRDEFLKLMREDFLTYVNQIDAKVDRALKDVKESAKKAGAEIVKDQIRLESLAYANLIANSELAIKKVNFFSTGIGARVDPLLTSPTQTKPMTLKSRLYTSLFFLPARHPPITALERWEEASDCWCSAPNRDQGKAQLAVNMAQTIFPTQVTIEHIPKEGTLDPLSAPKWMELWVEIVDRERRGAVLKSWNEINSEECSHPGVGKNFACIGRFRYDIHASNHIQTFDLELDLAAHNVQVSKAVIRVVENWGRDWTCIYRIRMHGDIAEPTYE</sequence>
<keyword evidence="4 6" id="KW-0472">Membrane</keyword>
<evidence type="ECO:0000256" key="4">
    <source>
        <dbReference type="ARBA" id="ARBA00023136"/>
    </source>
</evidence>
<dbReference type="AlphaFoldDB" id="A0A8E2EGF9"/>
<keyword evidence="2 6" id="KW-0812">Transmembrane</keyword>
<dbReference type="InterPro" id="IPR045119">
    <property type="entry name" value="SUN1-5"/>
</dbReference>